<keyword evidence="11" id="KW-1185">Reference proteome</keyword>
<feature type="compositionally biased region" description="Acidic residues" evidence="7">
    <location>
        <begin position="104"/>
        <end position="120"/>
    </location>
</feature>
<dbReference type="Gramene" id="Pp3c27_5970V3.1">
    <property type="protein sequence ID" value="Pp3c27_5970V3.1"/>
    <property type="gene ID" value="Pp3c27_5970"/>
</dbReference>
<dbReference type="EMBL" id="ABEU02000027">
    <property type="protein sequence ID" value="PNR26414.1"/>
    <property type="molecule type" value="Genomic_DNA"/>
</dbReference>
<evidence type="ECO:0000256" key="5">
    <source>
        <dbReference type="ARBA" id="ARBA00023163"/>
    </source>
</evidence>
<organism evidence="9">
    <name type="scientific">Physcomitrium patens</name>
    <name type="common">Spreading-leaved earth moss</name>
    <name type="synonym">Physcomitrella patens</name>
    <dbReference type="NCBI Taxonomy" id="3218"/>
    <lineage>
        <taxon>Eukaryota</taxon>
        <taxon>Viridiplantae</taxon>
        <taxon>Streptophyta</taxon>
        <taxon>Embryophyta</taxon>
        <taxon>Bryophyta</taxon>
        <taxon>Bryophytina</taxon>
        <taxon>Bryopsida</taxon>
        <taxon>Funariidae</taxon>
        <taxon>Funariales</taxon>
        <taxon>Funariaceae</taxon>
        <taxon>Physcomitrium</taxon>
    </lineage>
</organism>
<evidence type="ECO:0000256" key="4">
    <source>
        <dbReference type="ARBA" id="ARBA00023125"/>
    </source>
</evidence>
<sequence length="205" mass="22852">MEKEEQARVRATVEEILAEVNIEEVSAKQVRDMAAQRTGLDLSSREGKKFVSSVIKKALDSAADASYAEAGAPNPKVPVEREEPEVEEDSRDRCSKKMKVSEDVKEDEDIHDQVYEEDAEEASREGDKPIYEKDEEGNIIICELSAKRKVVVSQFRGKTLISVREYYERDGKVLPSAKGISLTAEQFQVLAKSAKDVEAAISSLQ</sequence>
<comment type="subcellular location">
    <subcellularLocation>
        <location evidence="1">Nucleus</location>
    </subcellularLocation>
</comment>
<keyword evidence="3" id="KW-0805">Transcription regulation</keyword>
<dbReference type="InterPro" id="IPR009044">
    <property type="entry name" value="ssDNA-bd_transcriptional_reg"/>
</dbReference>
<feature type="region of interest" description="Disordered" evidence="7">
    <location>
        <begin position="61"/>
        <end position="130"/>
    </location>
</feature>
<comment type="similarity">
    <text evidence="2">Belongs to the transcriptional coactivator PC4 family.</text>
</comment>
<dbReference type="PROSITE" id="PS51998">
    <property type="entry name" value="DEK_C"/>
    <property type="match status" value="1"/>
</dbReference>
<dbReference type="STRING" id="3218.A0A2K1IAX0"/>
<dbReference type="SUPFAM" id="SSF54447">
    <property type="entry name" value="ssDNA-binding transcriptional regulator domain"/>
    <property type="match status" value="1"/>
</dbReference>
<dbReference type="InterPro" id="IPR017415">
    <property type="entry name" value="KELP"/>
</dbReference>
<dbReference type="GeneID" id="112278291"/>
<evidence type="ECO:0000256" key="3">
    <source>
        <dbReference type="ARBA" id="ARBA00023015"/>
    </source>
</evidence>
<name>A0A2K1IAX0_PHYPA</name>
<feature type="compositionally biased region" description="Basic and acidic residues" evidence="7">
    <location>
        <begin position="90"/>
        <end position="103"/>
    </location>
</feature>
<reference evidence="10" key="3">
    <citation type="submission" date="2020-12" db="UniProtKB">
        <authorList>
            <consortium name="EnsemblPlants"/>
        </authorList>
    </citation>
    <scope>IDENTIFICATION</scope>
</reference>
<dbReference type="EnsemblPlants" id="Pp3c27_5970V3.1">
    <property type="protein sequence ID" value="Pp3c27_5970V3.1"/>
    <property type="gene ID" value="Pp3c27_5970"/>
</dbReference>
<dbReference type="AlphaFoldDB" id="A0A2K1IAX0"/>
<evidence type="ECO:0000256" key="7">
    <source>
        <dbReference type="SAM" id="MobiDB-lite"/>
    </source>
</evidence>
<evidence type="ECO:0000256" key="6">
    <source>
        <dbReference type="ARBA" id="ARBA00023242"/>
    </source>
</evidence>
<dbReference type="GO" id="GO:0060261">
    <property type="term" value="P:positive regulation of transcription initiation by RNA polymerase II"/>
    <property type="evidence" value="ECO:0007669"/>
    <property type="project" value="InterPro"/>
</dbReference>
<dbReference type="Gene3D" id="1.10.10.60">
    <property type="entry name" value="Homeodomain-like"/>
    <property type="match status" value="1"/>
</dbReference>
<feature type="domain" description="DEK-C" evidence="8">
    <location>
        <begin position="3"/>
        <end position="60"/>
    </location>
</feature>
<keyword evidence="6" id="KW-0539">Nucleus</keyword>
<dbReference type="InterPro" id="IPR014876">
    <property type="entry name" value="DEK_C"/>
</dbReference>
<protein>
    <recommendedName>
        <fullName evidence="8">DEK-C domain-containing protein</fullName>
    </recommendedName>
</protein>
<evidence type="ECO:0000256" key="2">
    <source>
        <dbReference type="ARBA" id="ARBA00009001"/>
    </source>
</evidence>
<dbReference type="Proteomes" id="UP000006727">
    <property type="component" value="Chromosome 27"/>
</dbReference>
<dbReference type="InterPro" id="IPR045125">
    <property type="entry name" value="Sub1/Tcp4-like"/>
</dbReference>
<accession>A0A2K1IAX0</accession>
<dbReference type="Pfam" id="PF02229">
    <property type="entry name" value="PC4"/>
    <property type="match status" value="1"/>
</dbReference>
<dbReference type="Gramene" id="Pp3c27_5970V3.2">
    <property type="protein sequence ID" value="Pp3c27_5970V3.2"/>
    <property type="gene ID" value="Pp3c27_5970"/>
</dbReference>
<dbReference type="Gene3D" id="2.30.31.10">
    <property type="entry name" value="Transcriptional Coactivator Pc4, Chain A"/>
    <property type="match status" value="1"/>
</dbReference>
<evidence type="ECO:0000313" key="10">
    <source>
        <dbReference type="EnsemblPlants" id="Pp3c27_5970V3.1"/>
    </source>
</evidence>
<dbReference type="FunFam" id="2.30.31.10:FF:000011">
    <property type="entry name" value="RNA polymerase II transcriptional coactivator KELP"/>
    <property type="match status" value="1"/>
</dbReference>
<dbReference type="GO" id="GO:0003713">
    <property type="term" value="F:transcription coactivator activity"/>
    <property type="evidence" value="ECO:0000318"/>
    <property type="project" value="GO_Central"/>
</dbReference>
<evidence type="ECO:0000313" key="9">
    <source>
        <dbReference type="EMBL" id="PNR26414.1"/>
    </source>
</evidence>
<keyword evidence="5" id="KW-0804">Transcription</keyword>
<evidence type="ECO:0000313" key="11">
    <source>
        <dbReference type="Proteomes" id="UP000006727"/>
    </source>
</evidence>
<feature type="compositionally biased region" description="Low complexity" evidence="7">
    <location>
        <begin position="61"/>
        <end position="72"/>
    </location>
</feature>
<dbReference type="RefSeq" id="XP_024367313.1">
    <property type="nucleotide sequence ID" value="XM_024511545.2"/>
</dbReference>
<dbReference type="FunCoup" id="A0A2K1IAX0">
    <property type="interactions" value="1492"/>
</dbReference>
<dbReference type="GO" id="GO:0005667">
    <property type="term" value="C:transcription regulator complex"/>
    <property type="evidence" value="ECO:0000318"/>
    <property type="project" value="GO_Central"/>
</dbReference>
<dbReference type="GO" id="GO:0005634">
    <property type="term" value="C:nucleus"/>
    <property type="evidence" value="ECO:0000318"/>
    <property type="project" value="GO_Central"/>
</dbReference>
<proteinExistence type="inferred from homology"/>
<dbReference type="PIRSF" id="PIRSF038156">
    <property type="entry name" value="RNA_pol_II_KELP"/>
    <property type="match status" value="1"/>
</dbReference>
<evidence type="ECO:0000259" key="8">
    <source>
        <dbReference type="PROSITE" id="PS51998"/>
    </source>
</evidence>
<gene>
    <name evidence="10" type="primary">LOC112278291</name>
    <name evidence="9" type="ORF">PHYPA_030989</name>
</gene>
<reference evidence="9 11" key="2">
    <citation type="journal article" date="2018" name="Plant J.">
        <title>The Physcomitrella patens chromosome-scale assembly reveals moss genome structure and evolution.</title>
        <authorList>
            <person name="Lang D."/>
            <person name="Ullrich K.K."/>
            <person name="Murat F."/>
            <person name="Fuchs J."/>
            <person name="Jenkins J."/>
            <person name="Haas F.B."/>
            <person name="Piednoel M."/>
            <person name="Gundlach H."/>
            <person name="Van Bel M."/>
            <person name="Meyberg R."/>
            <person name="Vives C."/>
            <person name="Morata J."/>
            <person name="Symeonidi A."/>
            <person name="Hiss M."/>
            <person name="Muchero W."/>
            <person name="Kamisugi Y."/>
            <person name="Saleh O."/>
            <person name="Blanc G."/>
            <person name="Decker E.L."/>
            <person name="van Gessel N."/>
            <person name="Grimwood J."/>
            <person name="Hayes R.D."/>
            <person name="Graham S.W."/>
            <person name="Gunter L.E."/>
            <person name="McDaniel S.F."/>
            <person name="Hoernstein S.N.W."/>
            <person name="Larsson A."/>
            <person name="Li F.W."/>
            <person name="Perroud P.F."/>
            <person name="Phillips J."/>
            <person name="Ranjan P."/>
            <person name="Rokshar D.S."/>
            <person name="Rothfels C.J."/>
            <person name="Schneider L."/>
            <person name="Shu S."/>
            <person name="Stevenson D.W."/>
            <person name="Thummler F."/>
            <person name="Tillich M."/>
            <person name="Villarreal Aguilar J.C."/>
            <person name="Widiez T."/>
            <person name="Wong G.K."/>
            <person name="Wymore A."/>
            <person name="Zhang Y."/>
            <person name="Zimmer A.D."/>
            <person name="Quatrano R.S."/>
            <person name="Mayer K.F.X."/>
            <person name="Goodstein D."/>
            <person name="Casacuberta J.M."/>
            <person name="Vandepoele K."/>
            <person name="Reski R."/>
            <person name="Cuming A.C."/>
            <person name="Tuskan G.A."/>
            <person name="Maumus F."/>
            <person name="Salse J."/>
            <person name="Schmutz J."/>
            <person name="Rensing S.A."/>
        </authorList>
    </citation>
    <scope>NUCLEOTIDE SEQUENCE [LARGE SCALE GENOMIC DNA]</scope>
    <source>
        <strain evidence="10 11">cv. Gransden 2004</strain>
    </source>
</reference>
<reference evidence="9 11" key="1">
    <citation type="journal article" date="2008" name="Science">
        <title>The Physcomitrella genome reveals evolutionary insights into the conquest of land by plants.</title>
        <authorList>
            <person name="Rensing S."/>
            <person name="Lang D."/>
            <person name="Zimmer A."/>
            <person name="Terry A."/>
            <person name="Salamov A."/>
            <person name="Shapiro H."/>
            <person name="Nishiyama T."/>
            <person name="Perroud P.-F."/>
            <person name="Lindquist E."/>
            <person name="Kamisugi Y."/>
            <person name="Tanahashi T."/>
            <person name="Sakakibara K."/>
            <person name="Fujita T."/>
            <person name="Oishi K."/>
            <person name="Shin-I T."/>
            <person name="Kuroki Y."/>
            <person name="Toyoda A."/>
            <person name="Suzuki Y."/>
            <person name="Hashimoto A."/>
            <person name="Yamaguchi K."/>
            <person name="Sugano A."/>
            <person name="Kohara Y."/>
            <person name="Fujiyama A."/>
            <person name="Anterola A."/>
            <person name="Aoki S."/>
            <person name="Ashton N."/>
            <person name="Barbazuk W.B."/>
            <person name="Barker E."/>
            <person name="Bennetzen J."/>
            <person name="Bezanilla M."/>
            <person name="Blankenship R."/>
            <person name="Cho S.H."/>
            <person name="Dutcher S."/>
            <person name="Estelle M."/>
            <person name="Fawcett J.A."/>
            <person name="Gundlach H."/>
            <person name="Hanada K."/>
            <person name="Heyl A."/>
            <person name="Hicks K.A."/>
            <person name="Hugh J."/>
            <person name="Lohr M."/>
            <person name="Mayer K."/>
            <person name="Melkozernov A."/>
            <person name="Murata T."/>
            <person name="Nelson D."/>
            <person name="Pils B."/>
            <person name="Prigge M."/>
            <person name="Reiss B."/>
            <person name="Renner T."/>
            <person name="Rombauts S."/>
            <person name="Rushton P."/>
            <person name="Sanderfoot A."/>
            <person name="Schween G."/>
            <person name="Shiu S.-H."/>
            <person name="Stueber K."/>
            <person name="Theodoulou F.L."/>
            <person name="Tu H."/>
            <person name="Van de Peer Y."/>
            <person name="Verrier P.J."/>
            <person name="Waters E."/>
            <person name="Wood A."/>
            <person name="Yang L."/>
            <person name="Cove D."/>
            <person name="Cuming A."/>
            <person name="Hasebe M."/>
            <person name="Lucas S."/>
            <person name="Mishler D.B."/>
            <person name="Reski R."/>
            <person name="Grigoriev I."/>
            <person name="Quatrano R.S."/>
            <person name="Boore J.L."/>
        </authorList>
    </citation>
    <scope>NUCLEOTIDE SEQUENCE [LARGE SCALE GENOMIC DNA]</scope>
    <source>
        <strain evidence="10 11">cv. Gransden 2004</strain>
    </source>
</reference>
<dbReference type="GO" id="GO:0003677">
    <property type="term" value="F:DNA binding"/>
    <property type="evidence" value="ECO:0007669"/>
    <property type="project" value="UniProtKB-KW"/>
</dbReference>
<dbReference type="OrthoDB" id="2505440at2759"/>
<feature type="compositionally biased region" description="Basic and acidic residues" evidence="7">
    <location>
        <begin position="121"/>
        <end position="130"/>
    </location>
</feature>
<dbReference type="KEGG" id="ppp:112278291"/>
<dbReference type="InterPro" id="IPR003173">
    <property type="entry name" value="PC4_C"/>
</dbReference>
<dbReference type="Pfam" id="PF08766">
    <property type="entry name" value="DEK_C"/>
    <property type="match status" value="1"/>
</dbReference>
<dbReference type="PANTHER" id="PTHR13215">
    <property type="entry name" value="RNA POLYMERASE II TRANSCRIPTIONAL COACTIVATOR"/>
    <property type="match status" value="1"/>
</dbReference>
<evidence type="ECO:0000256" key="1">
    <source>
        <dbReference type="ARBA" id="ARBA00004123"/>
    </source>
</evidence>
<dbReference type="EnsemblPlants" id="Pp3c27_5970V3.2">
    <property type="protein sequence ID" value="Pp3c27_5970V3.2"/>
    <property type="gene ID" value="Pp3c27_5970"/>
</dbReference>
<keyword evidence="4" id="KW-0238">DNA-binding</keyword>